<sequence>MLLFLTNHLNLTSPFDACCFTAACLAMWAQMSLGEILSPWEKSFRPASIVCRARLLPPFNLNGSCKCHLPFTKVAKSCGEDVIIFRQCRSSDPITAVENHLFFNAIPPNLPLFSFFSPCCNSIWSLAGIPSATGHPFHISGTTELLLAGVPPDVVKAVGQWSLDTFLCYWHSLELLPLIYSENLIPHSH</sequence>
<dbReference type="AlphaFoldDB" id="A0A0D0CQI7"/>
<evidence type="ECO:0000313" key="1">
    <source>
        <dbReference type="EMBL" id="KIK77628.1"/>
    </source>
</evidence>
<dbReference type="Proteomes" id="UP000054538">
    <property type="component" value="Unassembled WGS sequence"/>
</dbReference>
<reference evidence="2" key="2">
    <citation type="submission" date="2015-01" db="EMBL/GenBank/DDBJ databases">
        <title>Evolutionary Origins and Diversification of the Mycorrhizal Mutualists.</title>
        <authorList>
            <consortium name="DOE Joint Genome Institute"/>
            <consortium name="Mycorrhizal Genomics Consortium"/>
            <person name="Kohler A."/>
            <person name="Kuo A."/>
            <person name="Nagy L.G."/>
            <person name="Floudas D."/>
            <person name="Copeland A."/>
            <person name="Barry K.W."/>
            <person name="Cichocki N."/>
            <person name="Veneault-Fourrey C."/>
            <person name="LaButti K."/>
            <person name="Lindquist E.A."/>
            <person name="Lipzen A."/>
            <person name="Lundell T."/>
            <person name="Morin E."/>
            <person name="Murat C."/>
            <person name="Riley R."/>
            <person name="Ohm R."/>
            <person name="Sun H."/>
            <person name="Tunlid A."/>
            <person name="Henrissat B."/>
            <person name="Grigoriev I.V."/>
            <person name="Hibbett D.S."/>
            <person name="Martin F."/>
        </authorList>
    </citation>
    <scope>NUCLEOTIDE SEQUENCE [LARGE SCALE GENOMIC DNA]</scope>
    <source>
        <strain evidence="2">Ve08.2h10</strain>
    </source>
</reference>
<dbReference type="OrthoDB" id="3262705at2759"/>
<evidence type="ECO:0000313" key="2">
    <source>
        <dbReference type="Proteomes" id="UP000054538"/>
    </source>
</evidence>
<keyword evidence="2" id="KW-1185">Reference proteome</keyword>
<dbReference type="HOGENOM" id="CLU_003292_1_1_1"/>
<dbReference type="EMBL" id="KN826901">
    <property type="protein sequence ID" value="KIK77628.1"/>
    <property type="molecule type" value="Genomic_DNA"/>
</dbReference>
<accession>A0A0D0CQI7</accession>
<organism evidence="1 2">
    <name type="scientific">Paxillus rubicundulus Ve08.2h10</name>
    <dbReference type="NCBI Taxonomy" id="930991"/>
    <lineage>
        <taxon>Eukaryota</taxon>
        <taxon>Fungi</taxon>
        <taxon>Dikarya</taxon>
        <taxon>Basidiomycota</taxon>
        <taxon>Agaricomycotina</taxon>
        <taxon>Agaricomycetes</taxon>
        <taxon>Agaricomycetidae</taxon>
        <taxon>Boletales</taxon>
        <taxon>Paxilineae</taxon>
        <taxon>Paxillaceae</taxon>
        <taxon>Paxillus</taxon>
    </lineage>
</organism>
<dbReference type="InParanoid" id="A0A0D0CQI7"/>
<gene>
    <name evidence="1" type="ORF">PAXRUDRAFT_776902</name>
</gene>
<reference evidence="1 2" key="1">
    <citation type="submission" date="2014-04" db="EMBL/GenBank/DDBJ databases">
        <authorList>
            <consortium name="DOE Joint Genome Institute"/>
            <person name="Kuo A."/>
            <person name="Kohler A."/>
            <person name="Jargeat P."/>
            <person name="Nagy L.G."/>
            <person name="Floudas D."/>
            <person name="Copeland A."/>
            <person name="Barry K.W."/>
            <person name="Cichocki N."/>
            <person name="Veneault-Fourrey C."/>
            <person name="LaButti K."/>
            <person name="Lindquist E.A."/>
            <person name="Lipzen A."/>
            <person name="Lundell T."/>
            <person name="Morin E."/>
            <person name="Murat C."/>
            <person name="Sun H."/>
            <person name="Tunlid A."/>
            <person name="Henrissat B."/>
            <person name="Grigoriev I.V."/>
            <person name="Hibbett D.S."/>
            <person name="Martin F."/>
            <person name="Nordberg H.P."/>
            <person name="Cantor M.N."/>
            <person name="Hua S.X."/>
        </authorList>
    </citation>
    <scope>NUCLEOTIDE SEQUENCE [LARGE SCALE GENOMIC DNA]</scope>
    <source>
        <strain evidence="1 2">Ve08.2h10</strain>
    </source>
</reference>
<protein>
    <submittedName>
        <fullName evidence="1">Uncharacterized protein</fullName>
    </submittedName>
</protein>
<proteinExistence type="predicted"/>
<name>A0A0D0CQI7_9AGAM</name>
<dbReference type="STRING" id="930991.A0A0D0CQI7"/>